<keyword evidence="7" id="KW-0963">Cytoplasm</keyword>
<dbReference type="GO" id="GO:0004350">
    <property type="term" value="F:glutamate-5-semialdehyde dehydrogenase activity"/>
    <property type="evidence" value="ECO:0007669"/>
    <property type="project" value="UniProtKB-EC"/>
</dbReference>
<dbReference type="PANTHER" id="PTHR11063">
    <property type="entry name" value="GLUTAMATE SEMIALDEHYDE DEHYDROGENASE"/>
    <property type="match status" value="1"/>
</dbReference>
<comment type="subcellular location">
    <subcellularLocation>
        <location evidence="7">Cytoplasm</location>
    </subcellularLocation>
</comment>
<dbReference type="NCBIfam" id="NF001221">
    <property type="entry name" value="PRK00197.1"/>
    <property type="match status" value="1"/>
</dbReference>
<dbReference type="Gene3D" id="3.40.309.10">
    <property type="entry name" value="Aldehyde Dehydrogenase, Chain A, domain 2"/>
    <property type="match status" value="1"/>
</dbReference>
<evidence type="ECO:0000256" key="1">
    <source>
        <dbReference type="ARBA" id="ARBA00004985"/>
    </source>
</evidence>
<feature type="domain" description="Aldehyde dehydrogenase" evidence="8">
    <location>
        <begin position="16"/>
        <end position="286"/>
    </location>
</feature>
<dbReference type="PIRSF" id="PIRSF000151">
    <property type="entry name" value="GPR"/>
    <property type="match status" value="1"/>
</dbReference>
<evidence type="ECO:0000256" key="7">
    <source>
        <dbReference type="HAMAP-Rule" id="MF_00412"/>
    </source>
</evidence>
<dbReference type="SUPFAM" id="SSF53720">
    <property type="entry name" value="ALDH-like"/>
    <property type="match status" value="1"/>
</dbReference>
<evidence type="ECO:0000256" key="5">
    <source>
        <dbReference type="ARBA" id="ARBA00023002"/>
    </source>
</evidence>
<comment type="pathway">
    <text evidence="1 7">Amino-acid biosynthesis; L-proline biosynthesis; L-glutamate 5-semialdehyde from L-glutamate: step 2/2.</text>
</comment>
<dbReference type="CDD" id="cd07079">
    <property type="entry name" value="ALDH_F18-19_ProA-GPR"/>
    <property type="match status" value="1"/>
</dbReference>
<keyword evidence="2 7" id="KW-0028">Amino-acid biosynthesis</keyword>
<dbReference type="RefSeq" id="WP_273927921.1">
    <property type="nucleotide sequence ID" value="NZ_JAQSIN010000004.1"/>
</dbReference>
<evidence type="ECO:0000259" key="8">
    <source>
        <dbReference type="Pfam" id="PF00171"/>
    </source>
</evidence>
<dbReference type="InterPro" id="IPR016163">
    <property type="entry name" value="Ald_DH_C"/>
</dbReference>
<evidence type="ECO:0000313" key="10">
    <source>
        <dbReference type="Proteomes" id="UP001528672"/>
    </source>
</evidence>
<proteinExistence type="inferred from homology"/>
<dbReference type="InterPro" id="IPR016162">
    <property type="entry name" value="Ald_DH_N"/>
</dbReference>
<dbReference type="PANTHER" id="PTHR11063:SF8">
    <property type="entry name" value="DELTA-1-PYRROLINE-5-CARBOXYLATE SYNTHASE"/>
    <property type="match status" value="1"/>
</dbReference>
<evidence type="ECO:0000256" key="3">
    <source>
        <dbReference type="ARBA" id="ARBA00022650"/>
    </source>
</evidence>
<evidence type="ECO:0000313" key="9">
    <source>
        <dbReference type="EMBL" id="MDD0816230.1"/>
    </source>
</evidence>
<accession>A0ABT5MI19</accession>
<evidence type="ECO:0000256" key="2">
    <source>
        <dbReference type="ARBA" id="ARBA00022605"/>
    </source>
</evidence>
<organism evidence="9 10">
    <name type="scientific">Curvibacter microcysteis</name>
    <dbReference type="NCBI Taxonomy" id="3026419"/>
    <lineage>
        <taxon>Bacteria</taxon>
        <taxon>Pseudomonadati</taxon>
        <taxon>Pseudomonadota</taxon>
        <taxon>Betaproteobacteria</taxon>
        <taxon>Burkholderiales</taxon>
        <taxon>Comamonadaceae</taxon>
        <taxon>Curvibacter</taxon>
    </lineage>
</organism>
<keyword evidence="4 7" id="KW-0521">NADP</keyword>
<dbReference type="EC" id="1.2.1.41" evidence="7"/>
<gene>
    <name evidence="7" type="primary">proA</name>
    <name evidence="9" type="ORF">PSQ39_16440</name>
</gene>
<name>A0ABT5MI19_9BURK</name>
<dbReference type="InterPro" id="IPR000965">
    <property type="entry name" value="GPR_dom"/>
</dbReference>
<dbReference type="InterPro" id="IPR016161">
    <property type="entry name" value="Ald_DH/histidinol_DH"/>
</dbReference>
<keyword evidence="3 7" id="KW-0641">Proline biosynthesis</keyword>
<protein>
    <recommendedName>
        <fullName evidence="7">Gamma-glutamyl phosphate reductase</fullName>
        <shortName evidence="7">GPR</shortName>
        <ecNumber evidence="7">1.2.1.41</ecNumber>
    </recommendedName>
    <alternativeName>
        <fullName evidence="7">Glutamate-5-semialdehyde dehydrogenase</fullName>
    </alternativeName>
    <alternativeName>
        <fullName evidence="7">Glutamyl-gamma-semialdehyde dehydrogenase</fullName>
        <shortName evidence="7">GSA dehydrogenase</shortName>
    </alternativeName>
</protein>
<dbReference type="HAMAP" id="MF_00412">
    <property type="entry name" value="ProA"/>
    <property type="match status" value="1"/>
</dbReference>
<dbReference type="InterPro" id="IPR012134">
    <property type="entry name" value="Glu-5-SA_DH"/>
</dbReference>
<comment type="similarity">
    <text evidence="7">Belongs to the gamma-glutamyl phosphate reductase family.</text>
</comment>
<comment type="caution">
    <text evidence="9">The sequence shown here is derived from an EMBL/GenBank/DDBJ whole genome shotgun (WGS) entry which is preliminary data.</text>
</comment>
<feature type="domain" description="Aldehyde dehydrogenase" evidence="8">
    <location>
        <begin position="319"/>
        <end position="383"/>
    </location>
</feature>
<comment type="function">
    <text evidence="7">Catalyzes the NADPH-dependent reduction of L-glutamate 5-phosphate into L-glutamate 5-semialdehyde and phosphate. The product spontaneously undergoes cyclization to form 1-pyrroline-5-carboxylate.</text>
</comment>
<comment type="catalytic activity">
    <reaction evidence="6 7">
        <text>L-glutamate 5-semialdehyde + phosphate + NADP(+) = L-glutamyl 5-phosphate + NADPH + H(+)</text>
        <dbReference type="Rhea" id="RHEA:19541"/>
        <dbReference type="ChEBI" id="CHEBI:15378"/>
        <dbReference type="ChEBI" id="CHEBI:43474"/>
        <dbReference type="ChEBI" id="CHEBI:57783"/>
        <dbReference type="ChEBI" id="CHEBI:58066"/>
        <dbReference type="ChEBI" id="CHEBI:58274"/>
        <dbReference type="ChEBI" id="CHEBI:58349"/>
        <dbReference type="EC" id="1.2.1.41"/>
    </reaction>
</comment>
<dbReference type="PROSITE" id="PS01223">
    <property type="entry name" value="PROA"/>
    <property type="match status" value="1"/>
</dbReference>
<dbReference type="Pfam" id="PF00171">
    <property type="entry name" value="Aldedh"/>
    <property type="match status" value="2"/>
</dbReference>
<dbReference type="Proteomes" id="UP001528672">
    <property type="component" value="Unassembled WGS sequence"/>
</dbReference>
<sequence>MNALNVAEYTQTLGLQAKTASAQMARASASTKNKALKALARLLRENVAALAVDNARDLERATAAGLSAPMVDRLKLSPQVLETCAQGCEQLASMPELIGELQGLKQQPSGIRVGQMRVPIGVFGMIFESRPNVTIEAASLSIKSGNACILRGGSEAIESNKALARLVQQALLEAGLPEDAVQLVQTTDREAVGQLIAMPQYVDVIIPRGGKGLIERISREAKVPVIKHLDGNCHTYVDDPCDLDLAVRVTDNAKTQKYSPCNASESLLVARGVAAEFLPRIGAVFAAKGVEMRCDPEALQLLSPVSGAHLTAATEQDWFEEYLAPIISIKVVAGVDEAIAHINHYSSHHTEAILTRDHVHAQRFLREVDSSSVMVNTSTRFADGFEYGLGAEIGISTDKFHARGPVGLEGLTSLKWVVLGEGEVRS</sequence>
<evidence type="ECO:0000256" key="6">
    <source>
        <dbReference type="ARBA" id="ARBA00049024"/>
    </source>
</evidence>
<reference evidence="9 10" key="1">
    <citation type="submission" date="2023-02" db="EMBL/GenBank/DDBJ databases">
        <title>Bacterial whole genome sequence for Curvibacter sp. HBC28.</title>
        <authorList>
            <person name="Le V."/>
            <person name="Ko S.-R."/>
            <person name="Ahn C.-Y."/>
            <person name="Oh H.-M."/>
        </authorList>
    </citation>
    <scope>NUCLEOTIDE SEQUENCE [LARGE SCALE GENOMIC DNA]</scope>
    <source>
        <strain evidence="9 10">HBC28</strain>
    </source>
</reference>
<dbReference type="InterPro" id="IPR015590">
    <property type="entry name" value="Aldehyde_DH_dom"/>
</dbReference>
<dbReference type="EMBL" id="JAQSIO010000006">
    <property type="protein sequence ID" value="MDD0816230.1"/>
    <property type="molecule type" value="Genomic_DNA"/>
</dbReference>
<dbReference type="Gene3D" id="3.40.605.10">
    <property type="entry name" value="Aldehyde Dehydrogenase, Chain A, domain 1"/>
    <property type="match status" value="1"/>
</dbReference>
<keyword evidence="10" id="KW-1185">Reference proteome</keyword>
<keyword evidence="5 7" id="KW-0560">Oxidoreductase</keyword>
<dbReference type="NCBIfam" id="TIGR00407">
    <property type="entry name" value="proA"/>
    <property type="match status" value="1"/>
</dbReference>
<dbReference type="InterPro" id="IPR020593">
    <property type="entry name" value="G-glutamylP_reductase_CS"/>
</dbReference>
<evidence type="ECO:0000256" key="4">
    <source>
        <dbReference type="ARBA" id="ARBA00022857"/>
    </source>
</evidence>